<evidence type="ECO:0000313" key="1">
    <source>
        <dbReference type="EMBL" id="AUB37925.1"/>
    </source>
</evidence>
<sequence>MAFYVLILKEKEDEIGVNYRFGPHEDRLGSLWIDKFSGEVKELQETPEQNSQAFFQRAAAKVWQHWKKGSFPEKTCWAS</sequence>
<dbReference type="KEGG" id="nfl:COO91_03876"/>
<protein>
    <submittedName>
        <fullName evidence="1">Uncharacterized protein</fullName>
    </submittedName>
</protein>
<reference evidence="1 2" key="1">
    <citation type="submission" date="2017-11" db="EMBL/GenBank/DDBJ databases">
        <title>Complete genome of a free-living desiccation-tolerant cyanobacterium and its photosynthetic adaptation to extreme terrestrial habitat.</title>
        <authorList>
            <person name="Shang J."/>
        </authorList>
    </citation>
    <scope>NUCLEOTIDE SEQUENCE [LARGE SCALE GENOMIC DNA]</scope>
    <source>
        <strain evidence="1 2">CCNUN1</strain>
    </source>
</reference>
<dbReference type="RefSeq" id="WP_100899410.1">
    <property type="nucleotide sequence ID" value="NZ_CAWNNC010000001.1"/>
</dbReference>
<keyword evidence="2" id="KW-1185">Reference proteome</keyword>
<evidence type="ECO:0000313" key="2">
    <source>
        <dbReference type="Proteomes" id="UP000232003"/>
    </source>
</evidence>
<dbReference type="OrthoDB" id="2880698at2"/>
<name>A0A2K8ST04_9NOSO</name>
<proteinExistence type="predicted"/>
<dbReference type="EMBL" id="CP024785">
    <property type="protein sequence ID" value="AUB37925.1"/>
    <property type="molecule type" value="Genomic_DNA"/>
</dbReference>
<dbReference type="AlphaFoldDB" id="A0A2K8ST04"/>
<organism evidence="1 2">
    <name type="scientific">Nostoc flagelliforme CCNUN1</name>
    <dbReference type="NCBI Taxonomy" id="2038116"/>
    <lineage>
        <taxon>Bacteria</taxon>
        <taxon>Bacillati</taxon>
        <taxon>Cyanobacteriota</taxon>
        <taxon>Cyanophyceae</taxon>
        <taxon>Nostocales</taxon>
        <taxon>Nostocaceae</taxon>
        <taxon>Nostoc</taxon>
    </lineage>
</organism>
<gene>
    <name evidence="1" type="ORF">COO91_03876</name>
</gene>
<accession>A0A2K8ST04</accession>
<dbReference type="Proteomes" id="UP000232003">
    <property type="component" value="Chromosome"/>
</dbReference>